<dbReference type="EMBL" id="NIDE01000014">
    <property type="protein sequence ID" value="OWK37301.1"/>
    <property type="molecule type" value="Genomic_DNA"/>
</dbReference>
<reference evidence="2" key="1">
    <citation type="submission" date="2017-06" db="EMBL/GenBank/DDBJ databases">
        <title>Genome analysis of Fimbriiglobus ruber SP5, the first member of the order Planctomycetales with confirmed chitinolytic capability.</title>
        <authorList>
            <person name="Ravin N.V."/>
            <person name="Rakitin A.L."/>
            <person name="Ivanova A.A."/>
            <person name="Beletsky A.V."/>
            <person name="Kulichevskaya I.S."/>
            <person name="Mardanov A.V."/>
            <person name="Dedysh S.N."/>
        </authorList>
    </citation>
    <scope>NUCLEOTIDE SEQUENCE [LARGE SCALE GENOMIC DNA]</scope>
    <source>
        <strain evidence="2">SP5</strain>
    </source>
</reference>
<sequence>MTPSDRRLWLDLQTARYLDALERFDFDRQDELWALAAADPELEAAFHSLHVGLEEADAEATADALAAAVEKHLPSAEIVRPAAGPVTVSMVAEELFRHTPDRLSADAHALNDRLRQSADELPAELGLPTLTAWAEARFGPAPAEYWQAFRQAAIKTRMRARADEEFQIAARNTRRKPEGG</sequence>
<accession>A0A225D6T9</accession>
<dbReference type="AlphaFoldDB" id="A0A225D6T9"/>
<organism evidence="1 2">
    <name type="scientific">Fimbriiglobus ruber</name>
    <dbReference type="NCBI Taxonomy" id="1908690"/>
    <lineage>
        <taxon>Bacteria</taxon>
        <taxon>Pseudomonadati</taxon>
        <taxon>Planctomycetota</taxon>
        <taxon>Planctomycetia</taxon>
        <taxon>Gemmatales</taxon>
        <taxon>Gemmataceae</taxon>
        <taxon>Fimbriiglobus</taxon>
    </lineage>
</organism>
<dbReference type="OrthoDB" id="9848313at2"/>
<gene>
    <name evidence="1" type="ORF">FRUB_06421</name>
</gene>
<evidence type="ECO:0000313" key="1">
    <source>
        <dbReference type="EMBL" id="OWK37301.1"/>
    </source>
</evidence>
<proteinExistence type="predicted"/>
<evidence type="ECO:0000313" key="2">
    <source>
        <dbReference type="Proteomes" id="UP000214646"/>
    </source>
</evidence>
<dbReference type="RefSeq" id="WP_161967732.1">
    <property type="nucleotide sequence ID" value="NZ_NIDE01000014.1"/>
</dbReference>
<keyword evidence="2" id="KW-1185">Reference proteome</keyword>
<comment type="caution">
    <text evidence="1">The sequence shown here is derived from an EMBL/GenBank/DDBJ whole genome shotgun (WGS) entry which is preliminary data.</text>
</comment>
<name>A0A225D6T9_9BACT</name>
<dbReference type="Proteomes" id="UP000214646">
    <property type="component" value="Unassembled WGS sequence"/>
</dbReference>
<protein>
    <submittedName>
        <fullName evidence="1">Uncharacterized protein</fullName>
    </submittedName>
</protein>